<dbReference type="SUPFAM" id="SSF53300">
    <property type="entry name" value="vWA-like"/>
    <property type="match status" value="1"/>
</dbReference>
<dbReference type="ExpressionAtlas" id="A0A1D6LGC7">
    <property type="expression patterns" value="baseline and differential"/>
</dbReference>
<gene>
    <name evidence="1" type="ORF">ZEAMMB73_Zm00001d035428</name>
</gene>
<evidence type="ECO:0000313" key="1">
    <source>
        <dbReference type="EMBL" id="AQK78968.1"/>
    </source>
</evidence>
<proteinExistence type="predicted"/>
<dbReference type="InterPro" id="IPR036465">
    <property type="entry name" value="vWFA_dom_sf"/>
</dbReference>
<dbReference type="InterPro" id="IPR051266">
    <property type="entry name" value="CLCR"/>
</dbReference>
<accession>A0A1D6LGC7</accession>
<sequence length="203" mass="22494">CLTCRSNCYVTSCFLLTTRYYRIKLQVLKTRNSTRAVLQIRSKDPWFPPSIFSLLEPIKLLDDRADKKRAGFIVLISDGLDGQSKWGDESITPTDPIRGLLRKYPVHTFGLGKAHDPKALHYIADISYGIYSSIVTDNLDKIIEAFAVCLAGFKTVVAVDACVDIWSNSLLITRIDPGGYILRGSSGGILVGTLYAGEVKDFI</sequence>
<dbReference type="AlphaFoldDB" id="A0A1D6LGC7"/>
<feature type="non-terminal residue" evidence="1">
    <location>
        <position position="1"/>
    </location>
</feature>
<organism evidence="1">
    <name type="scientific">Zea mays</name>
    <name type="common">Maize</name>
    <dbReference type="NCBI Taxonomy" id="4577"/>
    <lineage>
        <taxon>Eukaryota</taxon>
        <taxon>Viridiplantae</taxon>
        <taxon>Streptophyta</taxon>
        <taxon>Embryophyta</taxon>
        <taxon>Tracheophyta</taxon>
        <taxon>Spermatophyta</taxon>
        <taxon>Magnoliopsida</taxon>
        <taxon>Liliopsida</taxon>
        <taxon>Poales</taxon>
        <taxon>Poaceae</taxon>
        <taxon>PACMAD clade</taxon>
        <taxon>Panicoideae</taxon>
        <taxon>Andropogonodae</taxon>
        <taxon>Andropogoneae</taxon>
        <taxon>Tripsacinae</taxon>
        <taxon>Zea</taxon>
    </lineage>
</organism>
<protein>
    <submittedName>
        <fullName evidence="1">Zinc finger (C3HC4-type RING finger) family protein</fullName>
    </submittedName>
</protein>
<dbReference type="Gene3D" id="3.40.50.410">
    <property type="entry name" value="von Willebrand factor, type A domain"/>
    <property type="match status" value="1"/>
</dbReference>
<dbReference type="PANTHER" id="PTHR10579:SF105">
    <property type="entry name" value="VWFA DOMAIN-CONTAINING PROTEIN"/>
    <property type="match status" value="1"/>
</dbReference>
<name>A0A1D6LGC7_MAIZE</name>
<dbReference type="PANTHER" id="PTHR10579">
    <property type="entry name" value="CALCIUM-ACTIVATED CHLORIDE CHANNEL REGULATOR"/>
    <property type="match status" value="1"/>
</dbReference>
<dbReference type="EMBL" id="CM000782">
    <property type="protein sequence ID" value="AQK78968.1"/>
    <property type="molecule type" value="Genomic_DNA"/>
</dbReference>
<reference evidence="1" key="1">
    <citation type="submission" date="2015-12" db="EMBL/GenBank/DDBJ databases">
        <title>Update maize B73 reference genome by single molecule sequencing technologies.</title>
        <authorList>
            <consortium name="Maize Genome Sequencing Project"/>
            <person name="Ware D."/>
        </authorList>
    </citation>
    <scope>NUCLEOTIDE SEQUENCE</scope>
    <source>
        <tissue evidence="1">Seedling</tissue>
    </source>
</reference>
<feature type="non-terminal residue" evidence="1">
    <location>
        <position position="203"/>
    </location>
</feature>